<keyword evidence="1 6" id="KW-0489">Methyltransferase</keyword>
<feature type="signal peptide" evidence="5">
    <location>
        <begin position="1"/>
        <end position="20"/>
    </location>
</feature>
<evidence type="ECO:0000256" key="1">
    <source>
        <dbReference type="ARBA" id="ARBA00022603"/>
    </source>
</evidence>
<dbReference type="GO" id="GO:0006364">
    <property type="term" value="P:rRNA processing"/>
    <property type="evidence" value="ECO:0007669"/>
    <property type="project" value="InterPro"/>
</dbReference>
<protein>
    <submittedName>
        <fullName evidence="6">23S rRNA (Pseudouridine1915-N3)-methyltransferase</fullName>
        <ecNumber evidence="6">2.1.1.177</ecNumber>
    </submittedName>
</protein>
<accession>A0A1Z5JVQ9</accession>
<dbReference type="Pfam" id="PF02590">
    <property type="entry name" value="SPOUT_MTase"/>
    <property type="match status" value="1"/>
</dbReference>
<dbReference type="OrthoDB" id="429744at2759"/>
<keyword evidence="5" id="KW-0732">Signal</keyword>
<sequence>MMSQRCSYWFLVLWLSSVLSFTPLHEPRRSSTRLCAIKVTLRMVGKRKAETWLEDGCDMYASRLRSAGIDWETVVHKSDEALTQGVEGDLSKGHAVVLLDPYGKQYKSSDELASSVYDWFEVGGSRLSFVIGGAEGLPREVKNLAGITGLWSLSHLTLPHQLARLVVMEQIYRASEIRKGSSYNK</sequence>
<evidence type="ECO:0000313" key="7">
    <source>
        <dbReference type="Proteomes" id="UP000198406"/>
    </source>
</evidence>
<dbReference type="GO" id="GO:0032259">
    <property type="term" value="P:methylation"/>
    <property type="evidence" value="ECO:0007669"/>
    <property type="project" value="UniProtKB-KW"/>
</dbReference>
<organism evidence="6 7">
    <name type="scientific">Fistulifera solaris</name>
    <name type="common">Oleaginous diatom</name>
    <dbReference type="NCBI Taxonomy" id="1519565"/>
    <lineage>
        <taxon>Eukaryota</taxon>
        <taxon>Sar</taxon>
        <taxon>Stramenopiles</taxon>
        <taxon>Ochrophyta</taxon>
        <taxon>Bacillariophyta</taxon>
        <taxon>Bacillariophyceae</taxon>
        <taxon>Bacillariophycidae</taxon>
        <taxon>Naviculales</taxon>
        <taxon>Naviculaceae</taxon>
        <taxon>Fistulifera</taxon>
    </lineage>
</organism>
<evidence type="ECO:0000256" key="5">
    <source>
        <dbReference type="SAM" id="SignalP"/>
    </source>
</evidence>
<keyword evidence="7" id="KW-1185">Reference proteome</keyword>
<gene>
    <name evidence="6" type="ORF">FisN_18Hh167</name>
</gene>
<keyword evidence="3" id="KW-0949">S-adenosyl-L-methionine</keyword>
<dbReference type="InParanoid" id="A0A1Z5JVQ9"/>
<dbReference type="GO" id="GO:0008168">
    <property type="term" value="F:methyltransferase activity"/>
    <property type="evidence" value="ECO:0007669"/>
    <property type="project" value="UniProtKB-KW"/>
</dbReference>
<dbReference type="InterPro" id="IPR029028">
    <property type="entry name" value="Alpha/beta_knot_MTases"/>
</dbReference>
<evidence type="ECO:0000256" key="2">
    <source>
        <dbReference type="ARBA" id="ARBA00022679"/>
    </source>
</evidence>
<dbReference type="HAMAP" id="MF_00658">
    <property type="entry name" value="23SrRNA_methyltr_H"/>
    <property type="match status" value="1"/>
</dbReference>
<dbReference type="SUPFAM" id="SSF75217">
    <property type="entry name" value="alpha/beta knot"/>
    <property type="match status" value="1"/>
</dbReference>
<evidence type="ECO:0000256" key="3">
    <source>
        <dbReference type="ARBA" id="ARBA00022691"/>
    </source>
</evidence>
<dbReference type="Proteomes" id="UP000198406">
    <property type="component" value="Unassembled WGS sequence"/>
</dbReference>
<dbReference type="CDD" id="cd18081">
    <property type="entry name" value="RlmH-like"/>
    <property type="match status" value="1"/>
</dbReference>
<dbReference type="InterPro" id="IPR029026">
    <property type="entry name" value="tRNA_m1G_MTases_N"/>
</dbReference>
<dbReference type="AlphaFoldDB" id="A0A1Z5JVQ9"/>
<dbReference type="Gene3D" id="3.40.1280.10">
    <property type="match status" value="1"/>
</dbReference>
<dbReference type="PANTHER" id="PTHR33603:SF1">
    <property type="entry name" value="RIBOSOMAL RNA LARGE SUBUNIT METHYLTRANSFERASE H"/>
    <property type="match status" value="1"/>
</dbReference>
<name>A0A1Z5JVQ9_FISSO</name>
<proteinExistence type="inferred from homology"/>
<evidence type="ECO:0000313" key="6">
    <source>
        <dbReference type="EMBL" id="GAX17956.1"/>
    </source>
</evidence>
<reference evidence="6 7" key="1">
    <citation type="journal article" date="2015" name="Plant Cell">
        <title>Oil accumulation by the oleaginous diatom Fistulifera solaris as revealed by the genome and transcriptome.</title>
        <authorList>
            <person name="Tanaka T."/>
            <person name="Maeda Y."/>
            <person name="Veluchamy A."/>
            <person name="Tanaka M."/>
            <person name="Abida H."/>
            <person name="Marechal E."/>
            <person name="Bowler C."/>
            <person name="Muto M."/>
            <person name="Sunaga Y."/>
            <person name="Tanaka M."/>
            <person name="Yoshino T."/>
            <person name="Taniguchi T."/>
            <person name="Fukuda Y."/>
            <person name="Nemoto M."/>
            <person name="Matsumoto M."/>
            <person name="Wong P.S."/>
            <person name="Aburatani S."/>
            <person name="Fujibuchi W."/>
        </authorList>
    </citation>
    <scope>NUCLEOTIDE SEQUENCE [LARGE SCALE GENOMIC DNA]</scope>
    <source>
        <strain evidence="6 7">JPCC DA0580</strain>
    </source>
</reference>
<evidence type="ECO:0000256" key="4">
    <source>
        <dbReference type="ARBA" id="ARBA00038303"/>
    </source>
</evidence>
<dbReference type="PANTHER" id="PTHR33603">
    <property type="entry name" value="METHYLTRANSFERASE"/>
    <property type="match status" value="1"/>
</dbReference>
<keyword evidence="2 6" id="KW-0808">Transferase</keyword>
<dbReference type="EC" id="2.1.1.177" evidence="6"/>
<comment type="similarity">
    <text evidence="4">Belongs to the RNA methyltransferase RlmH family.</text>
</comment>
<feature type="chain" id="PRO_5012577287" evidence="5">
    <location>
        <begin position="21"/>
        <end position="185"/>
    </location>
</feature>
<comment type="caution">
    <text evidence="6">The sequence shown here is derived from an EMBL/GenBank/DDBJ whole genome shotgun (WGS) entry which is preliminary data.</text>
</comment>
<dbReference type="InterPro" id="IPR003742">
    <property type="entry name" value="RlmH-like"/>
</dbReference>
<dbReference type="EMBL" id="BDSP01000123">
    <property type="protein sequence ID" value="GAX17956.1"/>
    <property type="molecule type" value="Genomic_DNA"/>
</dbReference>